<keyword evidence="1" id="KW-0812">Transmembrane</keyword>
<sequence length="84" mass="9766">MERSRTRSWTCKVRLKGRRLIWECWRFGLLFSMCFVAVAVRGNLPPRFLIDGQTEIVLRLKEGAATPVGKSQIPVHRKSLYLYA</sequence>
<keyword evidence="1" id="KW-0472">Membrane</keyword>
<organism evidence="2 3">
    <name type="scientific">Coptotermes formosanus</name>
    <name type="common">Formosan subterranean termite</name>
    <dbReference type="NCBI Taxonomy" id="36987"/>
    <lineage>
        <taxon>Eukaryota</taxon>
        <taxon>Metazoa</taxon>
        <taxon>Ecdysozoa</taxon>
        <taxon>Arthropoda</taxon>
        <taxon>Hexapoda</taxon>
        <taxon>Insecta</taxon>
        <taxon>Pterygota</taxon>
        <taxon>Neoptera</taxon>
        <taxon>Polyneoptera</taxon>
        <taxon>Dictyoptera</taxon>
        <taxon>Blattodea</taxon>
        <taxon>Blattoidea</taxon>
        <taxon>Termitoidae</taxon>
        <taxon>Rhinotermitidae</taxon>
        <taxon>Coptotermes</taxon>
    </lineage>
</organism>
<dbReference type="Proteomes" id="UP000502823">
    <property type="component" value="Unassembled WGS sequence"/>
</dbReference>
<reference evidence="3" key="1">
    <citation type="submission" date="2020-01" db="EMBL/GenBank/DDBJ databases">
        <title>Draft genome sequence of the Termite Coptotermes fromosanus.</title>
        <authorList>
            <person name="Itakura S."/>
            <person name="Yosikawa Y."/>
            <person name="Umezawa K."/>
        </authorList>
    </citation>
    <scope>NUCLEOTIDE SEQUENCE [LARGE SCALE GENOMIC DNA]</scope>
</reference>
<dbReference type="InParanoid" id="A0A6L2Q5K3"/>
<comment type="caution">
    <text evidence="2">The sequence shown here is derived from an EMBL/GenBank/DDBJ whole genome shotgun (WGS) entry which is preliminary data.</text>
</comment>
<evidence type="ECO:0000313" key="2">
    <source>
        <dbReference type="EMBL" id="GFG38792.1"/>
    </source>
</evidence>
<dbReference type="OrthoDB" id="6510378at2759"/>
<keyword evidence="3" id="KW-1185">Reference proteome</keyword>
<evidence type="ECO:0000256" key="1">
    <source>
        <dbReference type="SAM" id="Phobius"/>
    </source>
</evidence>
<feature type="transmembrane region" description="Helical" evidence="1">
    <location>
        <begin position="20"/>
        <end position="40"/>
    </location>
</feature>
<dbReference type="AlphaFoldDB" id="A0A6L2Q5K3"/>
<gene>
    <name evidence="2" type="ORF">Cfor_02804</name>
</gene>
<name>A0A6L2Q5K3_COPFO</name>
<accession>A0A6L2Q5K3</accession>
<protein>
    <submittedName>
        <fullName evidence="2">Uncharacterized protein</fullName>
    </submittedName>
</protein>
<evidence type="ECO:0000313" key="3">
    <source>
        <dbReference type="Proteomes" id="UP000502823"/>
    </source>
</evidence>
<dbReference type="EMBL" id="BLKM01000821">
    <property type="protein sequence ID" value="GFG38792.1"/>
    <property type="molecule type" value="Genomic_DNA"/>
</dbReference>
<proteinExistence type="predicted"/>
<keyword evidence="1" id="KW-1133">Transmembrane helix</keyword>